<evidence type="ECO:0008006" key="3">
    <source>
        <dbReference type="Google" id="ProtNLM"/>
    </source>
</evidence>
<proteinExistence type="predicted"/>
<comment type="caution">
    <text evidence="1">The sequence shown here is derived from an EMBL/GenBank/DDBJ whole genome shotgun (WGS) entry which is preliminary data.</text>
</comment>
<evidence type="ECO:0000313" key="2">
    <source>
        <dbReference type="Proteomes" id="UP000680365"/>
    </source>
</evidence>
<evidence type="ECO:0000313" key="1">
    <source>
        <dbReference type="EMBL" id="MBS8121581.1"/>
    </source>
</evidence>
<reference evidence="1 2" key="1">
    <citation type="journal article" date="2021" name="Nat. Commun.">
        <title>Reductive evolution and unique predatory mode in the CPR bacterium Vampirococcus lugosii.</title>
        <authorList>
            <person name="Moreira D."/>
            <person name="Zivanovic Y."/>
            <person name="Lopez-Archilla A.I."/>
            <person name="Iniesto M."/>
            <person name="Lopez-Garcia P."/>
        </authorList>
    </citation>
    <scope>NUCLEOTIDE SEQUENCE [LARGE SCALE GENOMIC DNA]</scope>
    <source>
        <strain evidence="1">Chiprana</strain>
    </source>
</reference>
<sequence>MIDIQKKIQSRLVQKKISNLTEGYLCNSSIKSFLQNKLQCTNIKINGKIKNNILFISLYPKNLSFEVFLNKNKIIKNINDNFIKYGINNYIKDIIVK</sequence>
<keyword evidence="2" id="KW-1185">Reference proteome</keyword>
<protein>
    <recommendedName>
        <fullName evidence="3">DUF721 domain-containing protein</fullName>
    </recommendedName>
</protein>
<dbReference type="EMBL" id="JAEDAM010000006">
    <property type="protein sequence ID" value="MBS8121581.1"/>
    <property type="molecule type" value="Genomic_DNA"/>
</dbReference>
<accession>A0ABS5QLH9</accession>
<gene>
    <name evidence="1" type="ORF">VAMP_9n106</name>
</gene>
<name>A0ABS5QLH9_9BACT</name>
<dbReference type="Proteomes" id="UP000680365">
    <property type="component" value="Unassembled WGS sequence"/>
</dbReference>
<organism evidence="1 2">
    <name type="scientific">Candidatus Vampirococcus lugosii</name>
    <dbReference type="NCBI Taxonomy" id="2789015"/>
    <lineage>
        <taxon>Bacteria</taxon>
        <taxon>Candidatus Absconditibacteriota</taxon>
        <taxon>Vampirococcus</taxon>
    </lineage>
</organism>